<gene>
    <name evidence="10" type="ORF">CRE_20354</name>
</gene>
<dbReference type="InterPro" id="IPR021772">
    <property type="entry name" value="WDR48/Bun107"/>
</dbReference>
<reference evidence="10" key="1">
    <citation type="submission" date="2007-07" db="EMBL/GenBank/DDBJ databases">
        <title>PCAP assembly of the Caenorhabditis remanei genome.</title>
        <authorList>
            <consortium name="The Caenorhabditis remanei Sequencing Consortium"/>
            <person name="Wilson R.K."/>
        </authorList>
    </citation>
    <scope>NUCLEOTIDE SEQUENCE [LARGE SCALE GENOMIC DNA]</scope>
    <source>
        <strain evidence="10">PB4641</strain>
    </source>
</reference>
<evidence type="ECO:0000256" key="6">
    <source>
        <dbReference type="ARBA" id="ARBA00058804"/>
    </source>
</evidence>
<dbReference type="SUPFAM" id="SSF50978">
    <property type="entry name" value="WD40 repeat-like"/>
    <property type="match status" value="1"/>
</dbReference>
<feature type="repeat" description="WD" evidence="8">
    <location>
        <begin position="115"/>
        <end position="149"/>
    </location>
</feature>
<dbReference type="InterPro" id="IPR020472">
    <property type="entry name" value="WD40_PAC1"/>
</dbReference>
<dbReference type="PANTHER" id="PTHR19862:SF14">
    <property type="entry name" value="WD REPEAT-CONTAINING PROTEIN 48"/>
    <property type="match status" value="1"/>
</dbReference>
<comment type="function">
    <text evidence="6">Together with wdr-20, binds to and stimulates the activity of the deubiquitinating enzyme usp-46, leading to deubiquitination and stabilization of the glr-1 glutamate receptor.</text>
</comment>
<dbReference type="EMBL" id="DS268435">
    <property type="protein sequence ID" value="EFO98642.1"/>
    <property type="molecule type" value="Genomic_DNA"/>
</dbReference>
<name>E3MCX4_CAERE</name>
<dbReference type="GO" id="GO:0043130">
    <property type="term" value="F:ubiquitin binding"/>
    <property type="evidence" value="ECO:0007669"/>
    <property type="project" value="TreeGrafter"/>
</dbReference>
<comment type="subunit">
    <text evidence="7">Interacts with usp-46; the interaction increases the catalytic activity of usp-46 in the presence of wdr-20.</text>
</comment>
<dbReference type="InterPro" id="IPR015943">
    <property type="entry name" value="WD40/YVTN_repeat-like_dom_sf"/>
</dbReference>
<dbReference type="FunCoup" id="E3MCX4">
    <property type="interactions" value="3786"/>
</dbReference>
<evidence type="ECO:0000256" key="2">
    <source>
        <dbReference type="ARBA" id="ARBA00021538"/>
    </source>
</evidence>
<sequence>MSSVSNASQTGSKKKLSFIVRDEQEPSHRSAVSAMQYDAQHGRLFTGGSDTIIRTWSVPQHKVCFRIFFADFPKNGFDVQYFFLSRSFYLQDAFSARGGVRSPGKNSPVQYQGSLEQHTDWVNDMILCGNGKILISASNDTTVKAWSIERDNKHGYLDCFRSHKDYVSCLAYAPNVEKVVSASFDRNIFVYDINANFKTVNNLLGCKDSIYSLATTPNLSLILGSGTEKLIRIFDPRTNEKPMKMRGHTDNVRALVVNDDGTRALSAGSDATIRLWDIGSQRCISTCIAHQEGVWTLQVDSSFSTVYSAGKDRWVLKTPVNELPKSQLLFQEEAPVKKLLLSEKENPSSIWVGTWKSHIKRWSLRSSAQLSIGGDDEGPTSSSHYSTSTPAPSSPPVSVSLRVRDQKPQQTTPELVIPGAASINKHKTLNDKRHVLTRDTDENVALYDVLAAKKVKDYGKRSFDEVFDENSKTIFIPSWFVVDSKSGMLQITLDELDVFSSWLSTKDAGFDDNDRETKVNYGGMMLRSLFERWPPCKAACMEAGEMDEVQKATSHFFSLPEHTPFIVCEGNGRPLFRLLVGDAGKEFEANELSQVVPPWVIDAIERSQLPKFNKMPFYLLPHPSTNPKQPKKDRLSATEMLQVKKVMEHVYDKVLSNSDGLVCNFFFKFCYFDLFSASSIPISQIHTKIEMYCNEQKLEPEMDLRTVKHFFWKQSGELLLYYKPIKN</sequence>
<dbReference type="PROSITE" id="PS00678">
    <property type="entry name" value="WD_REPEATS_1"/>
    <property type="match status" value="1"/>
</dbReference>
<organism evidence="11">
    <name type="scientific">Caenorhabditis remanei</name>
    <name type="common">Caenorhabditis vulgaris</name>
    <dbReference type="NCBI Taxonomy" id="31234"/>
    <lineage>
        <taxon>Eukaryota</taxon>
        <taxon>Metazoa</taxon>
        <taxon>Ecdysozoa</taxon>
        <taxon>Nematoda</taxon>
        <taxon>Chromadorea</taxon>
        <taxon>Rhabditida</taxon>
        <taxon>Rhabditina</taxon>
        <taxon>Rhabditomorpha</taxon>
        <taxon>Rhabditoidea</taxon>
        <taxon>Rhabditidae</taxon>
        <taxon>Peloderinae</taxon>
        <taxon>Caenorhabditis</taxon>
    </lineage>
</organism>
<evidence type="ECO:0000256" key="4">
    <source>
        <dbReference type="ARBA" id="ARBA00022737"/>
    </source>
</evidence>
<dbReference type="CDD" id="cd00200">
    <property type="entry name" value="WD40"/>
    <property type="match status" value="1"/>
</dbReference>
<dbReference type="OMA" id="IRHYHIL"/>
<feature type="region of interest" description="Disordered" evidence="9">
    <location>
        <begin position="370"/>
        <end position="412"/>
    </location>
</feature>
<dbReference type="FunFam" id="2.130.10.10:FF:002191">
    <property type="entry name" value="WD repeat-containing protein 48 homolog"/>
    <property type="match status" value="1"/>
</dbReference>
<dbReference type="AlphaFoldDB" id="E3MCX4"/>
<evidence type="ECO:0000313" key="10">
    <source>
        <dbReference type="EMBL" id="EFO98642.1"/>
    </source>
</evidence>
<dbReference type="InterPro" id="IPR019775">
    <property type="entry name" value="WD40_repeat_CS"/>
</dbReference>
<dbReference type="eggNOG" id="KOG0308">
    <property type="taxonomic scope" value="Eukaryota"/>
</dbReference>
<proteinExistence type="inferred from homology"/>
<accession>E3MCX4</accession>
<dbReference type="PANTHER" id="PTHR19862">
    <property type="entry name" value="WD REPEAT-CONTAINING PROTEIN 48"/>
    <property type="match status" value="1"/>
</dbReference>
<dbReference type="Pfam" id="PF00400">
    <property type="entry name" value="WD40"/>
    <property type="match status" value="3"/>
</dbReference>
<dbReference type="PROSITE" id="PS50294">
    <property type="entry name" value="WD_REPEATS_REGION"/>
    <property type="match status" value="4"/>
</dbReference>
<dbReference type="OrthoDB" id="2421129at2759"/>
<evidence type="ECO:0000256" key="5">
    <source>
        <dbReference type="ARBA" id="ARBA00022786"/>
    </source>
</evidence>
<feature type="compositionally biased region" description="Low complexity" evidence="9">
    <location>
        <begin position="379"/>
        <end position="400"/>
    </location>
</feature>
<dbReference type="PRINTS" id="PR00320">
    <property type="entry name" value="GPROTEINBRPT"/>
</dbReference>
<dbReference type="Gene3D" id="2.130.10.10">
    <property type="entry name" value="YVTN repeat-like/Quinoprotein amine dehydrogenase"/>
    <property type="match status" value="2"/>
</dbReference>
<keyword evidence="3 8" id="KW-0853">WD repeat</keyword>
<keyword evidence="4" id="KW-0677">Repeat</keyword>
<keyword evidence="5" id="KW-0833">Ubl conjugation pathway</keyword>
<dbReference type="InterPro" id="IPR051246">
    <property type="entry name" value="WDR48"/>
</dbReference>
<dbReference type="SMART" id="SM00320">
    <property type="entry name" value="WD40"/>
    <property type="match status" value="6"/>
</dbReference>
<evidence type="ECO:0000256" key="3">
    <source>
        <dbReference type="ARBA" id="ARBA00022574"/>
    </source>
</evidence>
<dbReference type="CDD" id="cd17041">
    <property type="entry name" value="Ubl_WDR48"/>
    <property type="match status" value="1"/>
</dbReference>
<dbReference type="InterPro" id="IPR036322">
    <property type="entry name" value="WD40_repeat_dom_sf"/>
</dbReference>
<dbReference type="InParanoid" id="E3MCX4"/>
<feature type="repeat" description="WD" evidence="8">
    <location>
        <begin position="25"/>
        <end position="58"/>
    </location>
</feature>
<evidence type="ECO:0000256" key="9">
    <source>
        <dbReference type="SAM" id="MobiDB-lite"/>
    </source>
</evidence>
<protein>
    <recommendedName>
        <fullName evidence="2">WD repeat-containing protein 48 homolog</fullName>
    </recommendedName>
</protein>
<evidence type="ECO:0000256" key="1">
    <source>
        <dbReference type="ARBA" id="ARBA00006917"/>
    </source>
</evidence>
<dbReference type="Proteomes" id="UP000008281">
    <property type="component" value="Unassembled WGS sequence"/>
</dbReference>
<dbReference type="GO" id="GO:0000724">
    <property type="term" value="P:double-strand break repair via homologous recombination"/>
    <property type="evidence" value="ECO:0007669"/>
    <property type="project" value="TreeGrafter"/>
</dbReference>
<evidence type="ECO:0000256" key="7">
    <source>
        <dbReference type="ARBA" id="ARBA00062785"/>
    </source>
</evidence>
<dbReference type="PROSITE" id="PS50082">
    <property type="entry name" value="WD_REPEATS_2"/>
    <property type="match status" value="4"/>
</dbReference>
<evidence type="ECO:0000313" key="11">
    <source>
        <dbReference type="Proteomes" id="UP000008281"/>
    </source>
</evidence>
<feature type="repeat" description="WD" evidence="8">
    <location>
        <begin position="160"/>
        <end position="201"/>
    </location>
</feature>
<keyword evidence="11" id="KW-1185">Reference proteome</keyword>
<evidence type="ECO:0000256" key="8">
    <source>
        <dbReference type="PROSITE-ProRule" id="PRU00221"/>
    </source>
</evidence>
<feature type="repeat" description="WD" evidence="8">
    <location>
        <begin position="245"/>
        <end position="286"/>
    </location>
</feature>
<comment type="similarity">
    <text evidence="1">Belongs to the WD repeat WDR48 family.</text>
</comment>
<dbReference type="InterPro" id="IPR001680">
    <property type="entry name" value="WD40_rpt"/>
</dbReference>
<dbReference type="HOGENOM" id="CLU_014960_0_1_1"/>
<dbReference type="STRING" id="31234.E3MCX4"/>
<dbReference type="Pfam" id="PF11816">
    <property type="entry name" value="DUF3337"/>
    <property type="match status" value="1"/>
</dbReference>